<feature type="coiled-coil region" evidence="3">
    <location>
        <begin position="172"/>
        <end position="199"/>
    </location>
</feature>
<dbReference type="Proteomes" id="UP000219338">
    <property type="component" value="Unassembled WGS sequence"/>
</dbReference>
<evidence type="ECO:0000256" key="3">
    <source>
        <dbReference type="SAM" id="Coils"/>
    </source>
</evidence>
<dbReference type="GO" id="GO:0016272">
    <property type="term" value="C:prefoldin complex"/>
    <property type="evidence" value="ECO:0007669"/>
    <property type="project" value="InterPro"/>
</dbReference>
<protein>
    <submittedName>
        <fullName evidence="5">Related to prefoldin subunit 3</fullName>
    </submittedName>
</protein>
<evidence type="ECO:0000313" key="5">
    <source>
        <dbReference type="EMBL" id="SJL06935.1"/>
    </source>
</evidence>
<feature type="region of interest" description="Disordered" evidence="4">
    <location>
        <begin position="220"/>
        <end position="239"/>
    </location>
</feature>
<dbReference type="OrthoDB" id="6375174at2759"/>
<dbReference type="Gene3D" id="1.10.287.370">
    <property type="match status" value="1"/>
</dbReference>
<dbReference type="GO" id="GO:0007017">
    <property type="term" value="P:microtubule-based process"/>
    <property type="evidence" value="ECO:0007669"/>
    <property type="project" value="TreeGrafter"/>
</dbReference>
<dbReference type="AlphaFoldDB" id="A0A284RDZ3"/>
<dbReference type="GO" id="GO:0006457">
    <property type="term" value="P:protein folding"/>
    <property type="evidence" value="ECO:0007669"/>
    <property type="project" value="InterPro"/>
</dbReference>
<keyword evidence="6" id="KW-1185">Reference proteome</keyword>
<accession>A0A284RDZ3</accession>
<dbReference type="InterPro" id="IPR009053">
    <property type="entry name" value="Prefoldin"/>
</dbReference>
<keyword evidence="2" id="KW-0143">Chaperone</keyword>
<evidence type="ECO:0000256" key="2">
    <source>
        <dbReference type="ARBA" id="ARBA00023186"/>
    </source>
</evidence>
<dbReference type="SUPFAM" id="SSF46579">
    <property type="entry name" value="Prefoldin"/>
    <property type="match status" value="1"/>
</dbReference>
<dbReference type="PIRSF" id="PIRSF016396">
    <property type="entry name" value="Prefoldin_subunit_3"/>
    <property type="match status" value="1"/>
</dbReference>
<dbReference type="GO" id="GO:0015631">
    <property type="term" value="F:tubulin binding"/>
    <property type="evidence" value="ECO:0007669"/>
    <property type="project" value="TreeGrafter"/>
</dbReference>
<dbReference type="GO" id="GO:0007021">
    <property type="term" value="P:tubulin complex assembly"/>
    <property type="evidence" value="ECO:0007669"/>
    <property type="project" value="TreeGrafter"/>
</dbReference>
<sequence>MASGKLQAVVSEERNPRGIPKAPFIADVEEYVGGSDGDIEGPLKAFQDAMAKYRYMDDNLAQRRKGLEEKIPDYKKTLDMVEYLQERRVRDPVYIYIYWAYWTQEGKSKVSEGDDLDDDLGDEADDASSKPIRTTFELNETLYAEAELEETDTVYLWLGANVMLSYKIPEAIALLKSKLEAAETSLQNTIEDLEFIREQLTIMEVNTARVYNWDVKRRRERREKEALEGSSGTTQGDSG</sequence>
<dbReference type="EMBL" id="FUEG01000007">
    <property type="protein sequence ID" value="SJL06935.1"/>
    <property type="molecule type" value="Genomic_DNA"/>
</dbReference>
<comment type="similarity">
    <text evidence="1">Belongs to the prefoldin subunit alpha family.</text>
</comment>
<keyword evidence="3" id="KW-0175">Coiled coil</keyword>
<dbReference type="CDD" id="cd23156">
    <property type="entry name" value="Prefoldin_3"/>
    <property type="match status" value="1"/>
</dbReference>
<feature type="compositionally biased region" description="Polar residues" evidence="4">
    <location>
        <begin position="230"/>
        <end position="239"/>
    </location>
</feature>
<evidence type="ECO:0000256" key="1">
    <source>
        <dbReference type="ARBA" id="ARBA00010048"/>
    </source>
</evidence>
<organism evidence="5 6">
    <name type="scientific">Armillaria ostoyae</name>
    <name type="common">Armillaria root rot fungus</name>
    <dbReference type="NCBI Taxonomy" id="47428"/>
    <lineage>
        <taxon>Eukaryota</taxon>
        <taxon>Fungi</taxon>
        <taxon>Dikarya</taxon>
        <taxon>Basidiomycota</taxon>
        <taxon>Agaricomycotina</taxon>
        <taxon>Agaricomycetes</taxon>
        <taxon>Agaricomycetidae</taxon>
        <taxon>Agaricales</taxon>
        <taxon>Marasmiineae</taxon>
        <taxon>Physalacriaceae</taxon>
        <taxon>Armillaria</taxon>
    </lineage>
</organism>
<dbReference type="InterPro" id="IPR016655">
    <property type="entry name" value="PFD3"/>
</dbReference>
<name>A0A284RDZ3_ARMOS</name>
<dbReference type="InterPro" id="IPR004127">
    <property type="entry name" value="Prefoldin_subunit_alpha"/>
</dbReference>
<gene>
    <name evidence="5" type="ORF">ARMOST_10277</name>
</gene>
<evidence type="ECO:0000313" key="6">
    <source>
        <dbReference type="Proteomes" id="UP000219338"/>
    </source>
</evidence>
<proteinExistence type="inferred from homology"/>
<dbReference type="OMA" id="YNWDVAQ"/>
<dbReference type="Pfam" id="PF02996">
    <property type="entry name" value="Prefoldin"/>
    <property type="match status" value="1"/>
</dbReference>
<reference evidence="6" key="1">
    <citation type="journal article" date="2017" name="Nat. Ecol. Evol.">
        <title>Genome expansion and lineage-specific genetic innovations in the forest pathogenic fungi Armillaria.</title>
        <authorList>
            <person name="Sipos G."/>
            <person name="Prasanna A.N."/>
            <person name="Walter M.C."/>
            <person name="O'Connor E."/>
            <person name="Balint B."/>
            <person name="Krizsan K."/>
            <person name="Kiss B."/>
            <person name="Hess J."/>
            <person name="Varga T."/>
            <person name="Slot J."/>
            <person name="Riley R."/>
            <person name="Boka B."/>
            <person name="Rigling D."/>
            <person name="Barry K."/>
            <person name="Lee J."/>
            <person name="Mihaltcheva S."/>
            <person name="LaButti K."/>
            <person name="Lipzen A."/>
            <person name="Waldron R."/>
            <person name="Moloney N.M."/>
            <person name="Sperisen C."/>
            <person name="Kredics L."/>
            <person name="Vagvoelgyi C."/>
            <person name="Patrignani A."/>
            <person name="Fitzpatrick D."/>
            <person name="Nagy I."/>
            <person name="Doyle S."/>
            <person name="Anderson J.B."/>
            <person name="Grigoriev I.V."/>
            <person name="Gueldener U."/>
            <person name="Muensterkoetter M."/>
            <person name="Nagy L.G."/>
        </authorList>
    </citation>
    <scope>NUCLEOTIDE SEQUENCE [LARGE SCALE GENOMIC DNA]</scope>
    <source>
        <strain evidence="6">C18/9</strain>
    </source>
</reference>
<dbReference type="GO" id="GO:0005737">
    <property type="term" value="C:cytoplasm"/>
    <property type="evidence" value="ECO:0007669"/>
    <property type="project" value="TreeGrafter"/>
</dbReference>
<dbReference type="PANTHER" id="PTHR12409">
    <property type="entry name" value="PREFOLDIN SUBUNIT 3"/>
    <property type="match status" value="1"/>
</dbReference>
<dbReference type="PANTHER" id="PTHR12409:SF0">
    <property type="entry name" value="PREFOLDIN SUBUNIT 3"/>
    <property type="match status" value="1"/>
</dbReference>
<evidence type="ECO:0000256" key="4">
    <source>
        <dbReference type="SAM" id="MobiDB-lite"/>
    </source>
</evidence>
<dbReference type="STRING" id="47428.A0A284RDZ3"/>